<evidence type="ECO:0000313" key="2">
    <source>
        <dbReference type="EMBL" id="CAA9334060.1"/>
    </source>
</evidence>
<dbReference type="EMBL" id="CADCTQ010000633">
    <property type="protein sequence ID" value="CAA9334060.1"/>
    <property type="molecule type" value="Genomic_DNA"/>
</dbReference>
<sequence length="203" mass="22371">MKFKLLLLLALCSAALSQAQSPDSFVKGYYIDASQNTHPGWLKLNGVYSSLQFKADPQQKPVKLSPQDVTGVVIEKDSFVVVENYKVPYGLSNTTVSTSFARVIKRGEITLYEVASVIEQQGNANVITGSYLLQKNNSSQVIRVPDSAGKFKKVLSDYFSESGIISQNIKTGTFTVDNLLEIVDMYNKDHRVSTIAARSMNGF</sequence>
<proteinExistence type="predicted"/>
<feature type="signal peptide" evidence="1">
    <location>
        <begin position="1"/>
        <end position="19"/>
    </location>
</feature>
<keyword evidence="1" id="KW-0732">Signal</keyword>
<name>A0A6J4LNW0_9SPHI</name>
<gene>
    <name evidence="2" type="ORF">AVDCRST_MAG56-7553</name>
</gene>
<organism evidence="2">
    <name type="scientific">uncultured Cytophagales bacterium</name>
    <dbReference type="NCBI Taxonomy" id="158755"/>
    <lineage>
        <taxon>Bacteria</taxon>
        <taxon>Pseudomonadati</taxon>
        <taxon>Bacteroidota</taxon>
        <taxon>Sphingobacteriia</taxon>
        <taxon>Sphingobacteriales</taxon>
        <taxon>environmental samples</taxon>
    </lineage>
</organism>
<accession>A0A6J4LNW0</accession>
<evidence type="ECO:0000256" key="1">
    <source>
        <dbReference type="SAM" id="SignalP"/>
    </source>
</evidence>
<feature type="chain" id="PRO_5026833766" evidence="1">
    <location>
        <begin position="20"/>
        <end position="203"/>
    </location>
</feature>
<protein>
    <submittedName>
        <fullName evidence="2">Uncharacterized protein</fullName>
    </submittedName>
</protein>
<reference evidence="2" key="1">
    <citation type="submission" date="2020-02" db="EMBL/GenBank/DDBJ databases">
        <authorList>
            <person name="Meier V. D."/>
        </authorList>
    </citation>
    <scope>NUCLEOTIDE SEQUENCE</scope>
    <source>
        <strain evidence="2">AVDCRST_MAG56</strain>
    </source>
</reference>
<dbReference type="AlphaFoldDB" id="A0A6J4LNW0"/>